<proteinExistence type="inferred from homology"/>
<dbReference type="PANTHER" id="PTHR33495:SF2">
    <property type="entry name" value="ANTI-SIGMA FACTOR ANTAGONIST TM_1081-RELATED"/>
    <property type="match status" value="1"/>
</dbReference>
<sequence length="120" mass="12821">MKHDFDIREKVQGNVAVLVLAGRFDANVASDVKEHIRQMAESGRKDVVLDMQGVSFLDSSGLGALVASLRTLQNLGGRLKIGGLSQKVRVVLELIKLHKVLDLYPDAASAVEALAGNGAE</sequence>
<dbReference type="InterPro" id="IPR036513">
    <property type="entry name" value="STAS_dom_sf"/>
</dbReference>
<gene>
    <name evidence="4" type="ORF">DSM101010T_28440</name>
</gene>
<dbReference type="EMBL" id="BLVO01000013">
    <property type="protein sequence ID" value="GFM34479.1"/>
    <property type="molecule type" value="Genomic_DNA"/>
</dbReference>
<reference evidence="4 5" key="1">
    <citation type="submission" date="2020-05" db="EMBL/GenBank/DDBJ databases">
        <title>Draft genome sequence of Desulfovibrio sp. strain HN2T.</title>
        <authorList>
            <person name="Ueno A."/>
            <person name="Tamazawa S."/>
            <person name="Tamamura S."/>
            <person name="Murakami T."/>
            <person name="Kiyama T."/>
            <person name="Inomata H."/>
            <person name="Amano Y."/>
            <person name="Miyakawa K."/>
            <person name="Tamaki H."/>
            <person name="Naganuma T."/>
            <person name="Kaneko K."/>
        </authorList>
    </citation>
    <scope>NUCLEOTIDE SEQUENCE [LARGE SCALE GENOMIC DNA]</scope>
    <source>
        <strain evidence="4 5">HN2</strain>
    </source>
</reference>
<dbReference type="RefSeq" id="WP_174406070.1">
    <property type="nucleotide sequence ID" value="NZ_BLVO01000013.1"/>
</dbReference>
<comment type="caution">
    <text evidence="4">The sequence shown here is derived from an EMBL/GenBank/DDBJ whole genome shotgun (WGS) entry which is preliminary data.</text>
</comment>
<dbReference type="NCBIfam" id="TIGR00377">
    <property type="entry name" value="ant_ant_sig"/>
    <property type="match status" value="1"/>
</dbReference>
<dbReference type="Pfam" id="PF01740">
    <property type="entry name" value="STAS"/>
    <property type="match status" value="1"/>
</dbReference>
<feature type="domain" description="STAS" evidence="3">
    <location>
        <begin position="5"/>
        <end position="114"/>
    </location>
</feature>
<dbReference type="AlphaFoldDB" id="A0A7J0BLG5"/>
<dbReference type="CDD" id="cd07043">
    <property type="entry name" value="STAS_anti-anti-sigma_factors"/>
    <property type="match status" value="1"/>
</dbReference>
<evidence type="ECO:0000256" key="1">
    <source>
        <dbReference type="ARBA" id="ARBA00009013"/>
    </source>
</evidence>
<accession>A0A7J0BLG5</accession>
<dbReference type="PROSITE" id="PS50801">
    <property type="entry name" value="STAS"/>
    <property type="match status" value="1"/>
</dbReference>
<protein>
    <recommendedName>
        <fullName evidence="2">Anti-sigma factor antagonist</fullName>
    </recommendedName>
</protein>
<comment type="similarity">
    <text evidence="1 2">Belongs to the anti-sigma-factor antagonist family.</text>
</comment>
<dbReference type="PANTHER" id="PTHR33495">
    <property type="entry name" value="ANTI-SIGMA FACTOR ANTAGONIST TM_1081-RELATED-RELATED"/>
    <property type="match status" value="1"/>
</dbReference>
<evidence type="ECO:0000313" key="5">
    <source>
        <dbReference type="Proteomes" id="UP000503840"/>
    </source>
</evidence>
<organism evidence="4 5">
    <name type="scientific">Desulfovibrio subterraneus</name>
    <dbReference type="NCBI Taxonomy" id="2718620"/>
    <lineage>
        <taxon>Bacteria</taxon>
        <taxon>Pseudomonadati</taxon>
        <taxon>Thermodesulfobacteriota</taxon>
        <taxon>Desulfovibrionia</taxon>
        <taxon>Desulfovibrionales</taxon>
        <taxon>Desulfovibrionaceae</taxon>
        <taxon>Desulfovibrio</taxon>
    </lineage>
</organism>
<dbReference type="GO" id="GO:0043856">
    <property type="term" value="F:anti-sigma factor antagonist activity"/>
    <property type="evidence" value="ECO:0007669"/>
    <property type="project" value="InterPro"/>
</dbReference>
<evidence type="ECO:0000313" key="4">
    <source>
        <dbReference type="EMBL" id="GFM34479.1"/>
    </source>
</evidence>
<keyword evidence="5" id="KW-1185">Reference proteome</keyword>
<dbReference type="InterPro" id="IPR002645">
    <property type="entry name" value="STAS_dom"/>
</dbReference>
<dbReference type="SUPFAM" id="SSF52091">
    <property type="entry name" value="SpoIIaa-like"/>
    <property type="match status" value="1"/>
</dbReference>
<name>A0A7J0BLG5_9BACT</name>
<dbReference type="InterPro" id="IPR003658">
    <property type="entry name" value="Anti-sigma_ant"/>
</dbReference>
<evidence type="ECO:0000256" key="2">
    <source>
        <dbReference type="RuleBase" id="RU003749"/>
    </source>
</evidence>
<dbReference type="Proteomes" id="UP000503840">
    <property type="component" value="Unassembled WGS sequence"/>
</dbReference>
<dbReference type="Gene3D" id="3.30.750.24">
    <property type="entry name" value="STAS domain"/>
    <property type="match status" value="1"/>
</dbReference>
<evidence type="ECO:0000259" key="3">
    <source>
        <dbReference type="PROSITE" id="PS50801"/>
    </source>
</evidence>